<sequence>MKSTKSLLCQAMVAFVATFFLNSCDVIGQNRVKGSGHVIKEDRQIGTFRRVKVEGSMNVYLEQGPSKAAVIEAEDNIIPLIEMVEEEGRLIVRLKRGVSVSTHKDMSVYLTMPELSEVALSGSGDIRLTNKFTSGADVKVSLSGSGNVKGEINAPVVKASISGSGDMILKGETKDVNLSIAGSGNFRCDELLSENAEINIAGSGNADVYASVKLNAKIAGSGDVRYKGTPQISSSVAGSGSIQKK</sequence>
<evidence type="ECO:0000259" key="1">
    <source>
        <dbReference type="Pfam" id="PF10988"/>
    </source>
</evidence>
<feature type="domain" description="Putative auto-transporter adhesin head GIN" evidence="1">
    <location>
        <begin position="48"/>
        <end position="230"/>
    </location>
</feature>
<reference evidence="2 3" key="1">
    <citation type="submission" date="2021-04" db="EMBL/GenBank/DDBJ databases">
        <title>Chitinophaga sp. nov., isolated from the rhizosphere soil.</title>
        <authorList>
            <person name="He S."/>
        </authorList>
    </citation>
    <scope>NUCLEOTIDE SEQUENCE [LARGE SCALE GENOMIC DNA]</scope>
    <source>
        <strain evidence="2 3">2R12</strain>
    </source>
</reference>
<name>A0ABS5J2U5_9BACT</name>
<dbReference type="InterPro" id="IPR021255">
    <property type="entry name" value="DUF2807"/>
</dbReference>
<dbReference type="RefSeq" id="WP_211974628.1">
    <property type="nucleotide sequence ID" value="NZ_CBFHAM010000016.1"/>
</dbReference>
<evidence type="ECO:0000313" key="3">
    <source>
        <dbReference type="Proteomes" id="UP000676386"/>
    </source>
</evidence>
<gene>
    <name evidence="2" type="ORF">KE626_19635</name>
</gene>
<proteinExistence type="predicted"/>
<evidence type="ECO:0000313" key="2">
    <source>
        <dbReference type="EMBL" id="MBS0029546.1"/>
    </source>
</evidence>
<protein>
    <submittedName>
        <fullName evidence="2">DUF2807 domain-containing protein</fullName>
    </submittedName>
</protein>
<keyword evidence="3" id="KW-1185">Reference proteome</keyword>
<dbReference type="PANTHER" id="PTHR39200">
    <property type="entry name" value="HYPOTHETICAL EXPORTED PROTEIN"/>
    <property type="match status" value="1"/>
</dbReference>
<dbReference type="Proteomes" id="UP000676386">
    <property type="component" value="Unassembled WGS sequence"/>
</dbReference>
<dbReference type="Pfam" id="PF10988">
    <property type="entry name" value="DUF2807"/>
    <property type="match status" value="1"/>
</dbReference>
<dbReference type="PANTHER" id="PTHR39200:SF1">
    <property type="entry name" value="AUTO-TRANSPORTER ADHESIN HEAD GIN DOMAIN-CONTAINING PROTEIN-RELATED"/>
    <property type="match status" value="1"/>
</dbReference>
<dbReference type="Gene3D" id="2.160.20.120">
    <property type="match status" value="1"/>
</dbReference>
<organism evidence="2 3">
    <name type="scientific">Chitinophaga hostae</name>
    <dbReference type="NCBI Taxonomy" id="2831022"/>
    <lineage>
        <taxon>Bacteria</taxon>
        <taxon>Pseudomonadati</taxon>
        <taxon>Bacteroidota</taxon>
        <taxon>Chitinophagia</taxon>
        <taxon>Chitinophagales</taxon>
        <taxon>Chitinophagaceae</taxon>
        <taxon>Chitinophaga</taxon>
    </lineage>
</organism>
<dbReference type="EMBL" id="JAGTXB010000009">
    <property type="protein sequence ID" value="MBS0029546.1"/>
    <property type="molecule type" value="Genomic_DNA"/>
</dbReference>
<comment type="caution">
    <text evidence="2">The sequence shown here is derived from an EMBL/GenBank/DDBJ whole genome shotgun (WGS) entry which is preliminary data.</text>
</comment>
<accession>A0ABS5J2U5</accession>